<dbReference type="InterPro" id="IPR001509">
    <property type="entry name" value="Epimerase_deHydtase"/>
</dbReference>
<proteinExistence type="inferred from homology"/>
<dbReference type="InterPro" id="IPR050425">
    <property type="entry name" value="NAD(P)_dehydrat-like"/>
</dbReference>
<dbReference type="Pfam" id="PF01370">
    <property type="entry name" value="Epimerase"/>
    <property type="match status" value="3"/>
</dbReference>
<comment type="caution">
    <text evidence="5">The sequence shown here is derived from an EMBL/GenBank/DDBJ whole genome shotgun (WGS) entry which is preliminary data.</text>
</comment>
<feature type="domain" description="NAD-dependent epimerase/dehydratase" evidence="4">
    <location>
        <begin position="8"/>
        <end position="132"/>
    </location>
</feature>
<dbReference type="CDD" id="cd08958">
    <property type="entry name" value="FR_SDR_e"/>
    <property type="match status" value="2"/>
</dbReference>
<reference evidence="5 6" key="1">
    <citation type="journal article" date="2020" name="bioRxiv">
        <title>Sequence and annotation of 42 cannabis genomes reveals extensive copy number variation in cannabinoid synthesis and pathogen resistance genes.</title>
        <authorList>
            <person name="Mckernan K.J."/>
            <person name="Helbert Y."/>
            <person name="Kane L.T."/>
            <person name="Ebling H."/>
            <person name="Zhang L."/>
            <person name="Liu B."/>
            <person name="Eaton Z."/>
            <person name="Mclaughlin S."/>
            <person name="Kingan S."/>
            <person name="Baybayan P."/>
            <person name="Concepcion G."/>
            <person name="Jordan M."/>
            <person name="Riva A."/>
            <person name="Barbazuk W."/>
            <person name="Harkins T."/>
        </authorList>
    </citation>
    <scope>NUCLEOTIDE SEQUENCE [LARGE SCALE GENOMIC DNA]</scope>
    <source>
        <strain evidence="6">cv. Jamaican Lion 4</strain>
        <tissue evidence="5">Leaf</tissue>
    </source>
</reference>
<dbReference type="FunFam" id="3.40.50.720:FF:000085">
    <property type="entry name" value="Dihydroflavonol reductase"/>
    <property type="match status" value="2"/>
</dbReference>
<evidence type="ECO:0000256" key="1">
    <source>
        <dbReference type="ARBA" id="ARBA00022857"/>
    </source>
</evidence>
<feature type="domain" description="NAD-dependent epimerase/dehydratase" evidence="4">
    <location>
        <begin position="404"/>
        <end position="627"/>
    </location>
</feature>
<evidence type="ECO:0000313" key="6">
    <source>
        <dbReference type="Proteomes" id="UP000583929"/>
    </source>
</evidence>
<accession>A0A7J6G4E0</accession>
<dbReference type="Gene3D" id="3.40.50.720">
    <property type="entry name" value="NAD(P)-binding Rossmann-like Domain"/>
    <property type="match status" value="3"/>
</dbReference>
<dbReference type="PANTHER" id="PTHR10366:SF852">
    <property type="entry name" value="CINNAMOYL-COA REDUCTASE CAD2"/>
    <property type="match status" value="1"/>
</dbReference>
<keyword evidence="1" id="KW-0521">NADP</keyword>
<evidence type="ECO:0000256" key="3">
    <source>
        <dbReference type="ARBA" id="ARBA00023445"/>
    </source>
</evidence>
<dbReference type="GO" id="GO:0016616">
    <property type="term" value="F:oxidoreductase activity, acting on the CH-OH group of donors, NAD or NADP as acceptor"/>
    <property type="evidence" value="ECO:0007669"/>
    <property type="project" value="TreeGrafter"/>
</dbReference>
<gene>
    <name evidence="5" type="ORF">G4B88_031529</name>
</gene>
<evidence type="ECO:0000259" key="4">
    <source>
        <dbReference type="Pfam" id="PF01370"/>
    </source>
</evidence>
<feature type="domain" description="NAD-dependent epimerase/dehydratase" evidence="4">
    <location>
        <begin position="198"/>
        <end position="311"/>
    </location>
</feature>
<comment type="similarity">
    <text evidence="3">Belongs to the NAD(P)-dependent epimerase/dehydratase family. Dihydroflavonol-4-reductase subfamily.</text>
</comment>
<dbReference type="PANTHER" id="PTHR10366">
    <property type="entry name" value="NAD DEPENDENT EPIMERASE/DEHYDRATASE"/>
    <property type="match status" value="1"/>
</dbReference>
<organism evidence="5 6">
    <name type="scientific">Cannabis sativa</name>
    <name type="common">Hemp</name>
    <name type="synonym">Marijuana</name>
    <dbReference type="NCBI Taxonomy" id="3483"/>
    <lineage>
        <taxon>Eukaryota</taxon>
        <taxon>Viridiplantae</taxon>
        <taxon>Streptophyta</taxon>
        <taxon>Embryophyta</taxon>
        <taxon>Tracheophyta</taxon>
        <taxon>Spermatophyta</taxon>
        <taxon>Magnoliopsida</taxon>
        <taxon>eudicotyledons</taxon>
        <taxon>Gunneridae</taxon>
        <taxon>Pentapetalae</taxon>
        <taxon>rosids</taxon>
        <taxon>fabids</taxon>
        <taxon>Rosales</taxon>
        <taxon>Cannabaceae</taxon>
        <taxon>Cannabis</taxon>
    </lineage>
</organism>
<keyword evidence="2" id="KW-0560">Oxidoreductase</keyword>
<protein>
    <recommendedName>
        <fullName evidence="4">NAD-dependent epimerase/dehydratase domain-containing protein</fullName>
    </recommendedName>
</protein>
<keyword evidence="6" id="KW-1185">Reference proteome</keyword>
<evidence type="ECO:0000256" key="2">
    <source>
        <dbReference type="ARBA" id="ARBA00023002"/>
    </source>
</evidence>
<dbReference type="AlphaFoldDB" id="A0A7J6G4E0"/>
<name>A0A7J6G4E0_CANSA</name>
<dbReference type="SUPFAM" id="SSF51735">
    <property type="entry name" value="NAD(P)-binding Rossmann-fold domains"/>
    <property type="match status" value="2"/>
</dbReference>
<evidence type="ECO:0000313" key="5">
    <source>
        <dbReference type="EMBL" id="KAF4377863.1"/>
    </source>
</evidence>
<dbReference type="EMBL" id="JAATIQ010000141">
    <property type="protein sequence ID" value="KAF4377863.1"/>
    <property type="molecule type" value="Genomic_DNA"/>
</dbReference>
<dbReference type="InterPro" id="IPR036291">
    <property type="entry name" value="NAD(P)-bd_dom_sf"/>
</dbReference>
<dbReference type="Proteomes" id="UP000583929">
    <property type="component" value="Unassembled WGS sequence"/>
</dbReference>
<sequence>MSGQGKVVCVTGASGYIASWLVNLLLQHGYTVKASVRDPYDPRKTEHLLALDGAKERLHLFKSNLMEEGSFDSAISGCDGVFHTASPVIHSATDPQAEIIEPAVKGTLNVLRSCVKVSSVKKVIITSSMSSVLVNGKPRTPDVLLDPILFLLSASLCWLLGSFLLLSPPPLLAFLASHLAVLSFCIRLSHNSASRAFSSTSAYVVALTPDIAMSRLIRESSPSMWYAASKTRAEKVAWEFAKENGIDLITIHPGVTLGPLLQPTMNDSVNLIMNLTNGAETFPNKVYLYHDVRDVASAHIQAYEAGSVGRRYFLSGYIAHISELLKILQQLYPTITIPQRCEIDEPLMQTYQVSNLIEKSLGILHSIPLEVSLRDTVESLKEKVSLLSLRFENIERMSGEGKVVCVTGASGYIASWLINLLLQHGYTVKASVRDPYDPRKTEHLLALDGAKERLHLFKSNLMEEGSFDSAISGCDGVFHTASPVIHSATDPQGEIIEPAVKGTLNVLRSCVKFSSVKKVIITSSMSSVLVNDKPRTPDVMWYAASKTRAEKVAWEFAKDNGIDLITIHPGVTLGPLLQPTMNDSVNLIMNLTNGAETFPNKVYSYHDVRDVASAHIQAYEAGSVGRRYFLSGYIAHISELLKILQQLYPTITIPQRCEIDEPLMQTYQVSNLIEKSLGILHSIPLEVSLRDTVESLKEKGLYSI</sequence>